<evidence type="ECO:0000256" key="4">
    <source>
        <dbReference type="PROSITE-ProRule" id="PRU01248"/>
    </source>
</evidence>
<dbReference type="InterPro" id="IPR011010">
    <property type="entry name" value="DNA_brk_join_enz"/>
</dbReference>
<sequence length="346" mass="39382">MKQRHKALSPGALEQELLKKEEKEQLEGLIKRTQETLGADLANATHQAYGSDWRDFQLFCTSLLQPCLPANAETVILYIQHMADNRLKLNTIRRRLAAVRYYHFESDYDSPTENPLAKKMINAISRQLGYQLEQKQALHVDHLKQMIDLMDIKNLTHLRDRAMLLLGFAGGFRRSEVIQLRIEHLHFVGLNLRVHLSRSKTDQMGQGLDKPILGEADSVYCPVTAVKEWLQVSGMKTGYIFRRIRRGQTLNLAEDRPLSAVAYANCIKYYANQIGLDPRQLSGHSLRSGFVTSAALTGKDALHIADVTKQDIRTVQRYMRKAKMFEQHAGEGLLAEKDKNSTTTNL</sequence>
<dbReference type="InterPro" id="IPR004107">
    <property type="entry name" value="Integrase_SAM-like_N"/>
</dbReference>
<dbReference type="PANTHER" id="PTHR34605">
    <property type="entry name" value="PHAGE_INTEGRASE DOMAIN-CONTAINING PROTEIN"/>
    <property type="match status" value="1"/>
</dbReference>
<dbReference type="GO" id="GO:0015074">
    <property type="term" value="P:DNA integration"/>
    <property type="evidence" value="ECO:0007669"/>
    <property type="project" value="UniProtKB-KW"/>
</dbReference>
<dbReference type="SUPFAM" id="SSF56349">
    <property type="entry name" value="DNA breaking-rejoining enzymes"/>
    <property type="match status" value="1"/>
</dbReference>
<dbReference type="Pfam" id="PF00589">
    <property type="entry name" value="Phage_integrase"/>
    <property type="match status" value="1"/>
</dbReference>
<keyword evidence="1" id="KW-0229">DNA integration</keyword>
<protein>
    <submittedName>
        <fullName evidence="7">Mobile element protein</fullName>
    </submittedName>
</protein>
<dbReference type="Gene3D" id="1.10.443.10">
    <property type="entry name" value="Intergrase catalytic core"/>
    <property type="match status" value="1"/>
</dbReference>
<feature type="domain" description="Core-binding (CB)" evidence="6">
    <location>
        <begin position="24"/>
        <end position="107"/>
    </location>
</feature>
<dbReference type="Pfam" id="PF02899">
    <property type="entry name" value="Phage_int_SAM_1"/>
    <property type="match status" value="1"/>
</dbReference>
<accession>A0A6S6UKU8</accession>
<organism evidence="7">
    <name type="scientific">uncultured Thiotrichaceae bacterium</name>
    <dbReference type="NCBI Taxonomy" id="298394"/>
    <lineage>
        <taxon>Bacteria</taxon>
        <taxon>Pseudomonadati</taxon>
        <taxon>Pseudomonadota</taxon>
        <taxon>Gammaproteobacteria</taxon>
        <taxon>Thiotrichales</taxon>
        <taxon>Thiotrichaceae</taxon>
        <taxon>environmental samples</taxon>
    </lineage>
</organism>
<gene>
    <name evidence="7" type="ORF">HELGO_WM25937</name>
</gene>
<dbReference type="GO" id="GO:0006310">
    <property type="term" value="P:DNA recombination"/>
    <property type="evidence" value="ECO:0007669"/>
    <property type="project" value="UniProtKB-KW"/>
</dbReference>
<dbReference type="InterPro" id="IPR010998">
    <property type="entry name" value="Integrase_recombinase_N"/>
</dbReference>
<dbReference type="PROSITE" id="PS51900">
    <property type="entry name" value="CB"/>
    <property type="match status" value="1"/>
</dbReference>
<evidence type="ECO:0000256" key="2">
    <source>
        <dbReference type="ARBA" id="ARBA00023125"/>
    </source>
</evidence>
<evidence type="ECO:0000259" key="6">
    <source>
        <dbReference type="PROSITE" id="PS51900"/>
    </source>
</evidence>
<keyword evidence="2 4" id="KW-0238">DNA-binding</keyword>
<dbReference type="InterPro" id="IPR052925">
    <property type="entry name" value="Phage_Integrase-like_Recomb"/>
</dbReference>
<dbReference type="EMBL" id="CACVAY010000147">
    <property type="protein sequence ID" value="CAA6828263.1"/>
    <property type="molecule type" value="Genomic_DNA"/>
</dbReference>
<dbReference type="Gene3D" id="1.10.150.130">
    <property type="match status" value="1"/>
</dbReference>
<dbReference type="InterPro" id="IPR044068">
    <property type="entry name" value="CB"/>
</dbReference>
<dbReference type="SUPFAM" id="SSF47823">
    <property type="entry name" value="lambda integrase-like, N-terminal domain"/>
    <property type="match status" value="1"/>
</dbReference>
<proteinExistence type="predicted"/>
<evidence type="ECO:0000313" key="7">
    <source>
        <dbReference type="EMBL" id="CAA6828263.1"/>
    </source>
</evidence>
<evidence type="ECO:0000259" key="5">
    <source>
        <dbReference type="PROSITE" id="PS51898"/>
    </source>
</evidence>
<feature type="domain" description="Tyr recombinase" evidence="5">
    <location>
        <begin position="133"/>
        <end position="346"/>
    </location>
</feature>
<reference evidence="7" key="1">
    <citation type="submission" date="2020-01" db="EMBL/GenBank/DDBJ databases">
        <authorList>
            <person name="Meier V. D."/>
            <person name="Meier V D."/>
        </authorList>
    </citation>
    <scope>NUCLEOTIDE SEQUENCE</scope>
    <source>
        <strain evidence="7">HLG_WM_MAG_07</strain>
    </source>
</reference>
<evidence type="ECO:0000256" key="3">
    <source>
        <dbReference type="ARBA" id="ARBA00023172"/>
    </source>
</evidence>
<dbReference type="PROSITE" id="PS51898">
    <property type="entry name" value="TYR_RECOMBINASE"/>
    <property type="match status" value="1"/>
</dbReference>
<dbReference type="InterPro" id="IPR013762">
    <property type="entry name" value="Integrase-like_cat_sf"/>
</dbReference>
<dbReference type="InterPro" id="IPR002104">
    <property type="entry name" value="Integrase_catalytic"/>
</dbReference>
<name>A0A6S6UKU8_9GAMM</name>
<evidence type="ECO:0000256" key="1">
    <source>
        <dbReference type="ARBA" id="ARBA00022908"/>
    </source>
</evidence>
<dbReference type="GO" id="GO:0003677">
    <property type="term" value="F:DNA binding"/>
    <property type="evidence" value="ECO:0007669"/>
    <property type="project" value="UniProtKB-UniRule"/>
</dbReference>
<keyword evidence="3" id="KW-0233">DNA recombination</keyword>
<dbReference type="PANTHER" id="PTHR34605:SF3">
    <property type="entry name" value="P CELL-TYPE AGGLUTINATION PROTEIN MAP4-LIKE-RELATED"/>
    <property type="match status" value="1"/>
</dbReference>
<dbReference type="AlphaFoldDB" id="A0A6S6UKU8"/>
<dbReference type="CDD" id="cd00799">
    <property type="entry name" value="INT_Cre_C"/>
    <property type="match status" value="1"/>
</dbReference>